<protein>
    <submittedName>
        <fullName evidence="1">Uncharacterized protein</fullName>
    </submittedName>
</protein>
<name>A0ACC1B3W5_9ROSI</name>
<proteinExistence type="predicted"/>
<comment type="caution">
    <text evidence="1">The sequence shown here is derived from an EMBL/GenBank/DDBJ whole genome shotgun (WGS) entry which is preliminary data.</text>
</comment>
<accession>A0ACC1B3W5</accession>
<reference evidence="2" key="1">
    <citation type="journal article" date="2023" name="G3 (Bethesda)">
        <title>Genome assembly and association tests identify interacting loci associated with vigor, precocity, and sex in interspecific pistachio rootstocks.</title>
        <authorList>
            <person name="Palmer W."/>
            <person name="Jacygrad E."/>
            <person name="Sagayaradj S."/>
            <person name="Cavanaugh K."/>
            <person name="Han R."/>
            <person name="Bertier L."/>
            <person name="Beede B."/>
            <person name="Kafkas S."/>
            <person name="Golino D."/>
            <person name="Preece J."/>
            <person name="Michelmore R."/>
        </authorList>
    </citation>
    <scope>NUCLEOTIDE SEQUENCE [LARGE SCALE GENOMIC DNA]</scope>
</reference>
<gene>
    <name evidence="1" type="ORF">Patl1_26908</name>
</gene>
<keyword evidence="2" id="KW-1185">Reference proteome</keyword>
<dbReference type="EMBL" id="CM047903">
    <property type="protein sequence ID" value="KAJ0093645.1"/>
    <property type="molecule type" value="Genomic_DNA"/>
</dbReference>
<organism evidence="1 2">
    <name type="scientific">Pistacia atlantica</name>
    <dbReference type="NCBI Taxonomy" id="434234"/>
    <lineage>
        <taxon>Eukaryota</taxon>
        <taxon>Viridiplantae</taxon>
        <taxon>Streptophyta</taxon>
        <taxon>Embryophyta</taxon>
        <taxon>Tracheophyta</taxon>
        <taxon>Spermatophyta</taxon>
        <taxon>Magnoliopsida</taxon>
        <taxon>eudicotyledons</taxon>
        <taxon>Gunneridae</taxon>
        <taxon>Pentapetalae</taxon>
        <taxon>rosids</taxon>
        <taxon>malvids</taxon>
        <taxon>Sapindales</taxon>
        <taxon>Anacardiaceae</taxon>
        <taxon>Pistacia</taxon>
    </lineage>
</organism>
<evidence type="ECO:0000313" key="2">
    <source>
        <dbReference type="Proteomes" id="UP001164250"/>
    </source>
</evidence>
<dbReference type="Proteomes" id="UP001164250">
    <property type="component" value="Chromosome 7"/>
</dbReference>
<sequence>MEIIEQRVISSDQIHVVCITLPAQGHINPMLQFCKRLASKGLMATLICTNAITRKCIQTQATSINVEHISNGSNDDESPGNFGLCLDRFQTFVSLFHKTSLNSLRNK</sequence>
<evidence type="ECO:0000313" key="1">
    <source>
        <dbReference type="EMBL" id="KAJ0093645.1"/>
    </source>
</evidence>